<dbReference type="Pfam" id="PF06695">
    <property type="entry name" value="Sm_multidrug_ex"/>
    <property type="match status" value="1"/>
</dbReference>
<dbReference type="AlphaFoldDB" id="A0A9D4Z8D5"/>
<keyword evidence="1" id="KW-1133">Transmembrane helix</keyword>
<feature type="transmembrane region" description="Helical" evidence="1">
    <location>
        <begin position="144"/>
        <end position="167"/>
    </location>
</feature>
<name>A0A9D4Z8D5_ADICA</name>
<organism evidence="2 3">
    <name type="scientific">Adiantum capillus-veneris</name>
    <name type="common">Maidenhair fern</name>
    <dbReference type="NCBI Taxonomy" id="13818"/>
    <lineage>
        <taxon>Eukaryota</taxon>
        <taxon>Viridiplantae</taxon>
        <taxon>Streptophyta</taxon>
        <taxon>Embryophyta</taxon>
        <taxon>Tracheophyta</taxon>
        <taxon>Polypodiopsida</taxon>
        <taxon>Polypodiidae</taxon>
        <taxon>Polypodiales</taxon>
        <taxon>Pteridineae</taxon>
        <taxon>Pteridaceae</taxon>
        <taxon>Vittarioideae</taxon>
        <taxon>Adiantum</taxon>
    </lineage>
</organism>
<keyword evidence="3" id="KW-1185">Reference proteome</keyword>
<dbReference type="GO" id="GO:0009507">
    <property type="term" value="C:chloroplast"/>
    <property type="evidence" value="ECO:0007669"/>
    <property type="project" value="TreeGrafter"/>
</dbReference>
<evidence type="ECO:0000313" key="2">
    <source>
        <dbReference type="EMBL" id="KAI5065439.1"/>
    </source>
</evidence>
<accession>A0A9D4Z8D5</accession>
<dbReference type="EMBL" id="JABFUD020000019">
    <property type="protein sequence ID" value="KAI5065439.1"/>
    <property type="molecule type" value="Genomic_DNA"/>
</dbReference>
<dbReference type="PANTHER" id="PTHR36007">
    <property type="entry name" value="TRANSPORT PROTEIN-RELATED"/>
    <property type="match status" value="1"/>
</dbReference>
<evidence type="ECO:0008006" key="4">
    <source>
        <dbReference type="Google" id="ProtNLM"/>
    </source>
</evidence>
<proteinExistence type="predicted"/>
<feature type="transmembrane region" description="Helical" evidence="1">
    <location>
        <begin position="174"/>
        <end position="193"/>
    </location>
</feature>
<evidence type="ECO:0000313" key="3">
    <source>
        <dbReference type="Proteomes" id="UP000886520"/>
    </source>
</evidence>
<feature type="transmembrane region" description="Helical" evidence="1">
    <location>
        <begin position="288"/>
        <end position="307"/>
    </location>
</feature>
<feature type="transmembrane region" description="Helical" evidence="1">
    <location>
        <begin position="263"/>
        <end position="282"/>
    </location>
</feature>
<dbReference type="InterPro" id="IPR009577">
    <property type="entry name" value="Sm_multidrug_ex"/>
</dbReference>
<keyword evidence="1" id="KW-0472">Membrane</keyword>
<evidence type="ECO:0000256" key="1">
    <source>
        <dbReference type="SAM" id="Phobius"/>
    </source>
</evidence>
<sequence length="315" mass="34160">MAMAWAAQRAFIATLSAASSDGASQLGLRKPCHSLFRQAHSRTCLSSFSPLQVVYAHSGESLRPKITADSSRLVDFPLSNSESSNPTLHKLPLARIVVFRLTVVVLLSGLLFCGCAQASEAIKASSLGLKVASFLRQTGWPDEAIVFLMATLPVLELRGAIPVGYWMQMDPLKLSLLSVLGNMVMVPILILYLEKTAKFLSNKNSTAKKMVDAFFESTRKKAAPVEEFEWLGLMLFVAVPFPGTGAWTGAMVASVLGMPFWKAMSANFCGVVMAGLLVNLLVNLGLNYAIMVGAGLFLISTFMWSFLRVLGRSKQ</sequence>
<dbReference type="PANTHER" id="PTHR36007:SF2">
    <property type="entry name" value="TRANSPORT PROTEIN-RELATED"/>
    <property type="match status" value="1"/>
</dbReference>
<gene>
    <name evidence="2" type="ORF">GOP47_0020134</name>
</gene>
<reference evidence="2" key="1">
    <citation type="submission" date="2021-01" db="EMBL/GenBank/DDBJ databases">
        <title>Adiantum capillus-veneris genome.</title>
        <authorList>
            <person name="Fang Y."/>
            <person name="Liao Q."/>
        </authorList>
    </citation>
    <scope>NUCLEOTIDE SEQUENCE</scope>
    <source>
        <strain evidence="2">H3</strain>
        <tissue evidence="2">Leaf</tissue>
    </source>
</reference>
<dbReference type="OrthoDB" id="2018918at2759"/>
<feature type="transmembrane region" description="Helical" evidence="1">
    <location>
        <begin position="230"/>
        <end position="256"/>
    </location>
</feature>
<comment type="caution">
    <text evidence="2">The sequence shown here is derived from an EMBL/GenBank/DDBJ whole genome shotgun (WGS) entry which is preliminary data.</text>
</comment>
<dbReference type="Proteomes" id="UP000886520">
    <property type="component" value="Chromosome 19"/>
</dbReference>
<keyword evidence="1" id="KW-0812">Transmembrane</keyword>
<feature type="transmembrane region" description="Helical" evidence="1">
    <location>
        <begin position="97"/>
        <end position="119"/>
    </location>
</feature>
<protein>
    <recommendedName>
        <fullName evidence="4">Small multi-drug export protein</fullName>
    </recommendedName>
</protein>